<dbReference type="InterPro" id="IPR014001">
    <property type="entry name" value="Helicase_ATP-bd"/>
</dbReference>
<comment type="catalytic activity">
    <reaction evidence="10">
        <text>ATP + H2O = ADP + phosphate + H(+)</text>
        <dbReference type="Rhea" id="RHEA:13065"/>
        <dbReference type="ChEBI" id="CHEBI:15377"/>
        <dbReference type="ChEBI" id="CHEBI:15378"/>
        <dbReference type="ChEBI" id="CHEBI:30616"/>
        <dbReference type="ChEBI" id="CHEBI:43474"/>
        <dbReference type="ChEBI" id="CHEBI:456216"/>
        <dbReference type="EC" id="3.6.4.13"/>
    </reaction>
</comment>
<dbReference type="Gene3D" id="3.40.50.300">
    <property type="entry name" value="P-loop containing nucleotide triphosphate hydrolases"/>
    <property type="match status" value="2"/>
</dbReference>
<evidence type="ECO:0000256" key="2">
    <source>
        <dbReference type="ARBA" id="ARBA00012552"/>
    </source>
</evidence>
<dbReference type="GO" id="GO:0016787">
    <property type="term" value="F:hydrolase activity"/>
    <property type="evidence" value="ECO:0007669"/>
    <property type="project" value="UniProtKB-KW"/>
</dbReference>
<evidence type="ECO:0000259" key="16">
    <source>
        <dbReference type="PROSITE" id="PS51195"/>
    </source>
</evidence>
<evidence type="ECO:0000256" key="7">
    <source>
        <dbReference type="ARBA" id="ARBA00022840"/>
    </source>
</evidence>
<dbReference type="PROSITE" id="PS51192">
    <property type="entry name" value="HELICASE_ATP_BIND_1"/>
    <property type="match status" value="1"/>
</dbReference>
<feature type="short sequence motif" description="Q motif" evidence="11">
    <location>
        <begin position="122"/>
        <end position="150"/>
    </location>
</feature>
<dbReference type="AlphaFoldDB" id="A0AAN7JXZ3"/>
<name>A0AAN7JXZ3_9MYRT</name>
<evidence type="ECO:0000256" key="9">
    <source>
        <dbReference type="ARBA" id="ARBA00024358"/>
    </source>
</evidence>
<keyword evidence="5" id="KW-0347">Helicase</keyword>
<protein>
    <recommendedName>
        <fullName evidence="2">RNA helicase</fullName>
        <ecNumber evidence="2">3.6.4.13</ecNumber>
    </recommendedName>
</protein>
<feature type="region of interest" description="Disordered" evidence="12">
    <location>
        <begin position="1"/>
        <end position="82"/>
    </location>
</feature>
<feature type="region of interest" description="Disordered" evidence="12">
    <location>
        <begin position="649"/>
        <end position="686"/>
    </location>
</feature>
<dbReference type="CDD" id="cd06257">
    <property type="entry name" value="DnaJ"/>
    <property type="match status" value="1"/>
</dbReference>
<keyword evidence="7" id="KW-0067">ATP-binding</keyword>
<dbReference type="SMART" id="SM00271">
    <property type="entry name" value="DnaJ"/>
    <property type="match status" value="1"/>
</dbReference>
<evidence type="ECO:0000256" key="10">
    <source>
        <dbReference type="ARBA" id="ARBA00047984"/>
    </source>
</evidence>
<dbReference type="Pfam" id="PF00270">
    <property type="entry name" value="DEAD"/>
    <property type="match status" value="1"/>
</dbReference>
<evidence type="ECO:0000259" key="14">
    <source>
        <dbReference type="PROSITE" id="PS51192"/>
    </source>
</evidence>
<proteinExistence type="inferred from homology"/>
<dbReference type="SUPFAM" id="SSF46565">
    <property type="entry name" value="Chaperone J-domain"/>
    <property type="match status" value="1"/>
</dbReference>
<evidence type="ECO:0000313" key="18">
    <source>
        <dbReference type="Proteomes" id="UP001345219"/>
    </source>
</evidence>
<dbReference type="EC" id="3.6.4.13" evidence="2"/>
<evidence type="ECO:0000256" key="6">
    <source>
        <dbReference type="ARBA" id="ARBA00022824"/>
    </source>
</evidence>
<dbReference type="GO" id="GO:0005524">
    <property type="term" value="F:ATP binding"/>
    <property type="evidence" value="ECO:0007669"/>
    <property type="project" value="UniProtKB-KW"/>
</dbReference>
<dbReference type="PANTHER" id="PTHR47958">
    <property type="entry name" value="ATP-DEPENDENT RNA HELICASE DBP3"/>
    <property type="match status" value="1"/>
</dbReference>
<dbReference type="FunFam" id="3.40.50.300:FF:000397">
    <property type="entry name" value="Probable ATP-dependent RNA helicase DDX4"/>
    <property type="match status" value="1"/>
</dbReference>
<keyword evidence="8" id="KW-0694">RNA-binding</keyword>
<dbReference type="InterPro" id="IPR011545">
    <property type="entry name" value="DEAD/DEAH_box_helicase_dom"/>
</dbReference>
<feature type="domain" description="J" evidence="13">
    <location>
        <begin position="793"/>
        <end position="857"/>
    </location>
</feature>
<dbReference type="SMART" id="SM00490">
    <property type="entry name" value="HELICc"/>
    <property type="match status" value="1"/>
</dbReference>
<keyword evidence="3" id="KW-0547">Nucleotide-binding</keyword>
<evidence type="ECO:0000256" key="1">
    <source>
        <dbReference type="ARBA" id="ARBA00004389"/>
    </source>
</evidence>
<dbReference type="PROSITE" id="PS00636">
    <property type="entry name" value="DNAJ_1"/>
    <property type="match status" value="1"/>
</dbReference>
<dbReference type="GO" id="GO:0003723">
    <property type="term" value="F:RNA binding"/>
    <property type="evidence" value="ECO:0007669"/>
    <property type="project" value="UniProtKB-KW"/>
</dbReference>
<dbReference type="PRINTS" id="PR00625">
    <property type="entry name" value="JDOMAIN"/>
</dbReference>
<dbReference type="InterPro" id="IPR044763">
    <property type="entry name" value="Ded1/Dbp1_DEADc"/>
</dbReference>
<dbReference type="InterPro" id="IPR015399">
    <property type="entry name" value="DUF1977_DnaJ-like"/>
</dbReference>
<evidence type="ECO:0000259" key="15">
    <source>
        <dbReference type="PROSITE" id="PS51194"/>
    </source>
</evidence>
<feature type="compositionally biased region" description="Polar residues" evidence="12">
    <location>
        <begin position="16"/>
        <end position="25"/>
    </location>
</feature>
<dbReference type="PROSITE" id="PS51195">
    <property type="entry name" value="Q_MOTIF"/>
    <property type="match status" value="1"/>
</dbReference>
<dbReference type="SUPFAM" id="SSF52540">
    <property type="entry name" value="P-loop containing nucleoside triphosphate hydrolases"/>
    <property type="match status" value="1"/>
</dbReference>
<feature type="compositionally biased region" description="Low complexity" evidence="12">
    <location>
        <begin position="670"/>
        <end position="682"/>
    </location>
</feature>
<dbReference type="CDD" id="cd18787">
    <property type="entry name" value="SF2_C_DEAD"/>
    <property type="match status" value="1"/>
</dbReference>
<accession>A0AAN7JXZ3</accession>
<dbReference type="InterPro" id="IPR036869">
    <property type="entry name" value="J_dom_sf"/>
</dbReference>
<dbReference type="GO" id="GO:0005789">
    <property type="term" value="C:endoplasmic reticulum membrane"/>
    <property type="evidence" value="ECO:0007669"/>
    <property type="project" value="UniProtKB-SubCell"/>
</dbReference>
<sequence length="1036" mass="115329">MPARRGRSFYVPPHLRQTSSSSFRANTFAILEPDDCQPRSQLPFNPYRSRPGRGRGDGSTRGRRRQPYGMNAFPDHRNQVPFEDPNEEEIAEGSKSNGFINFKAYDDVPVEVSGEDIPAPVSSFEEIDLGDGLHNNISRCRYEKPTPIQRHAIPIVVAGRDLMACAQTGSGKTAAFCLPIICSLLKSGAINDRKPALGVACPTALVLSPTRELSCQIHEEARKFAYQTGIKIGVAYGGVPFIQQIRNLEGGVDVLVATPGRLVDMVEKDRVSLRMIKYLAIDEADRMLDMGFEPQIRRIVQQMDMPPAGTRQTLLFSATFPNDIQMLASDFLSNYIFLAVGRVGSSTDLISQKVEFVEDMDKKRHLQHLLHARQVAVNNGKQELTLVFVETKKGADFLESWLSRNGFPAVAIHGDKVQVERERALRSFKSGTTPIMVATDVASRGLDIQNVAHVVNFDLPRSIDDYVHRIGRTGRAGKSGLATAFFSSRNISLAKALADIMKETNQVVPSWLIEYGHSLDVGSNDGMSRNYMSGKFSGRDFRRGSNFEKKNGNTSYSNCDYSNATDDHAPAYADYSSSPANYDYNCANIPGDADALPDHQLGQQLGYLSIEPSGWERKGGADHMLSKVGPDRYCMGPNLYPILASSLSTEAVPPKGRRRPSDPPPRARLRSLSVPSSSSSVSMEGNKDDALKCLKIGKEALDAGDPARALRFITKARRLDPSLPVDDLLSKVDQESGAKPQADSNGAVPSPVDQPSIRKRAQSNSPSTTSSSSTVAYTEEQVTIVRDIKRKKDYYEILGLEKSCSEDDVKKAYRKLSLRVHPDKNKAPGAEEAFKVVSRAFQCLSNEESRNKYDLTGSEEVVYDQRAARRGAAQGFNGFYEAEFDADEIFRNFFFGGMHPATTQYRTYNFRTGMGQRNGDNGSDGFNLRLLIQLLPVLLILLLNFMPSSEPVYVLSRSYPYEHKFMTQKGVNYYVKSQKFEQDYPPGSAERTGLELKVERDYVSILAQNCRYEMQRRQWGFVTETPHCEMLRKFDV</sequence>
<evidence type="ECO:0000256" key="8">
    <source>
        <dbReference type="ARBA" id="ARBA00022884"/>
    </source>
</evidence>
<dbReference type="InterPro" id="IPR018253">
    <property type="entry name" value="DnaJ_domain_CS"/>
</dbReference>
<feature type="domain" description="Helicase C-terminal" evidence="15">
    <location>
        <begin position="349"/>
        <end position="516"/>
    </location>
</feature>
<reference evidence="17 18" key="1">
    <citation type="journal article" date="2023" name="Hortic Res">
        <title>Pangenome of water caltrop reveals structural variations and asymmetric subgenome divergence after allopolyploidization.</title>
        <authorList>
            <person name="Zhang X."/>
            <person name="Chen Y."/>
            <person name="Wang L."/>
            <person name="Yuan Y."/>
            <person name="Fang M."/>
            <person name="Shi L."/>
            <person name="Lu R."/>
            <person name="Comes H.P."/>
            <person name="Ma Y."/>
            <person name="Chen Y."/>
            <person name="Huang G."/>
            <person name="Zhou Y."/>
            <person name="Zheng Z."/>
            <person name="Qiu Y."/>
        </authorList>
    </citation>
    <scope>NUCLEOTIDE SEQUENCE [LARGE SCALE GENOMIC DNA]</scope>
    <source>
        <tissue evidence="17">Roots</tissue>
    </source>
</reference>
<evidence type="ECO:0000256" key="11">
    <source>
        <dbReference type="PROSITE-ProRule" id="PRU00552"/>
    </source>
</evidence>
<evidence type="ECO:0000259" key="13">
    <source>
        <dbReference type="PROSITE" id="PS50076"/>
    </source>
</evidence>
<evidence type="ECO:0000256" key="5">
    <source>
        <dbReference type="ARBA" id="ARBA00022806"/>
    </source>
</evidence>
<dbReference type="InterPro" id="IPR027417">
    <property type="entry name" value="P-loop_NTPase"/>
</dbReference>
<keyword evidence="4" id="KW-0378">Hydrolase</keyword>
<dbReference type="InterPro" id="IPR001623">
    <property type="entry name" value="DnaJ_domain"/>
</dbReference>
<dbReference type="Proteomes" id="UP001345219">
    <property type="component" value="Chromosome 6"/>
</dbReference>
<evidence type="ECO:0000256" key="12">
    <source>
        <dbReference type="SAM" id="MobiDB-lite"/>
    </source>
</evidence>
<evidence type="ECO:0000313" key="17">
    <source>
        <dbReference type="EMBL" id="KAK4757005.1"/>
    </source>
</evidence>
<dbReference type="GO" id="GO:0003724">
    <property type="term" value="F:RNA helicase activity"/>
    <property type="evidence" value="ECO:0007669"/>
    <property type="project" value="UniProtKB-EC"/>
</dbReference>
<feature type="compositionally biased region" description="Low complexity" evidence="12">
    <location>
        <begin position="763"/>
        <end position="774"/>
    </location>
</feature>
<organism evidence="17 18">
    <name type="scientific">Trapa incisa</name>
    <dbReference type="NCBI Taxonomy" id="236973"/>
    <lineage>
        <taxon>Eukaryota</taxon>
        <taxon>Viridiplantae</taxon>
        <taxon>Streptophyta</taxon>
        <taxon>Embryophyta</taxon>
        <taxon>Tracheophyta</taxon>
        <taxon>Spermatophyta</taxon>
        <taxon>Magnoliopsida</taxon>
        <taxon>eudicotyledons</taxon>
        <taxon>Gunneridae</taxon>
        <taxon>Pentapetalae</taxon>
        <taxon>rosids</taxon>
        <taxon>malvids</taxon>
        <taxon>Myrtales</taxon>
        <taxon>Lythraceae</taxon>
        <taxon>Trapa</taxon>
    </lineage>
</organism>
<keyword evidence="18" id="KW-1185">Reference proteome</keyword>
<dbReference type="FunFam" id="3.40.50.300:FF:000008">
    <property type="entry name" value="ATP-dependent RNA helicase RhlB"/>
    <property type="match status" value="1"/>
</dbReference>
<dbReference type="PROSITE" id="PS51194">
    <property type="entry name" value="HELICASE_CTER"/>
    <property type="match status" value="1"/>
</dbReference>
<comment type="similarity">
    <text evidence="9">Belongs to the DEAD box helicase family. DDX3/DED1 subfamily.</text>
</comment>
<feature type="region of interest" description="Disordered" evidence="12">
    <location>
        <begin position="733"/>
        <end position="776"/>
    </location>
</feature>
<dbReference type="Gene3D" id="1.10.287.110">
    <property type="entry name" value="DnaJ domain"/>
    <property type="match status" value="1"/>
</dbReference>
<dbReference type="Pfam" id="PF00271">
    <property type="entry name" value="Helicase_C"/>
    <property type="match status" value="1"/>
</dbReference>
<feature type="domain" description="DEAD-box RNA helicase Q" evidence="16">
    <location>
        <begin position="122"/>
        <end position="150"/>
    </location>
</feature>
<dbReference type="SMART" id="SM00487">
    <property type="entry name" value="DEXDc"/>
    <property type="match status" value="1"/>
</dbReference>
<comment type="caution">
    <text evidence="17">The sequence shown here is derived from an EMBL/GenBank/DDBJ whole genome shotgun (WGS) entry which is preliminary data.</text>
</comment>
<dbReference type="EMBL" id="JAXIOK010000013">
    <property type="protein sequence ID" value="KAK4757005.1"/>
    <property type="molecule type" value="Genomic_DNA"/>
</dbReference>
<dbReference type="InterPro" id="IPR014014">
    <property type="entry name" value="RNA_helicase_DEAD_Q_motif"/>
</dbReference>
<evidence type="ECO:0000256" key="3">
    <source>
        <dbReference type="ARBA" id="ARBA00022741"/>
    </source>
</evidence>
<evidence type="ECO:0000256" key="4">
    <source>
        <dbReference type="ARBA" id="ARBA00022801"/>
    </source>
</evidence>
<dbReference type="InterPro" id="IPR001650">
    <property type="entry name" value="Helicase_C-like"/>
</dbReference>
<feature type="domain" description="Helicase ATP-binding" evidence="14">
    <location>
        <begin position="153"/>
        <end position="338"/>
    </location>
</feature>
<dbReference type="Pfam" id="PF09320">
    <property type="entry name" value="DUF1977"/>
    <property type="match status" value="1"/>
</dbReference>
<dbReference type="PROSITE" id="PS50076">
    <property type="entry name" value="DNAJ_2"/>
    <property type="match status" value="1"/>
</dbReference>
<dbReference type="Pfam" id="PF00226">
    <property type="entry name" value="DnaJ"/>
    <property type="match status" value="1"/>
</dbReference>
<keyword evidence="6" id="KW-0256">Endoplasmic reticulum</keyword>
<gene>
    <name evidence="17" type="ORF">SAY87_007132</name>
</gene>
<comment type="subcellular location">
    <subcellularLocation>
        <location evidence="1">Endoplasmic reticulum membrane</location>
        <topology evidence="1">Single-pass membrane protein</topology>
    </subcellularLocation>
</comment>
<dbReference type="CDD" id="cd17967">
    <property type="entry name" value="DEADc_DDX3_DDX4"/>
    <property type="match status" value="1"/>
</dbReference>